<evidence type="ECO:0000313" key="2">
    <source>
        <dbReference type="Proteomes" id="UP001596317"/>
    </source>
</evidence>
<name>A0ABW1ZMI0_9DEIO</name>
<sequence length="61" mass="6583">MASREAQLVQAEVRRSQAKGVQATPSFAVNGQLISWDGVEDIEAMVQKTLAIARKAAQQAK</sequence>
<accession>A0ABW1ZMI0</accession>
<comment type="caution">
    <text evidence="1">The sequence shown here is derived from an EMBL/GenBank/DDBJ whole genome shotgun (WGS) entry which is preliminary data.</text>
</comment>
<evidence type="ECO:0000313" key="1">
    <source>
        <dbReference type="EMBL" id="MFC6660934.1"/>
    </source>
</evidence>
<proteinExistence type="predicted"/>
<protein>
    <submittedName>
        <fullName evidence="1">Thioredoxin domain-containing protein</fullName>
    </submittedName>
</protein>
<dbReference type="Gene3D" id="3.40.30.10">
    <property type="entry name" value="Glutaredoxin"/>
    <property type="match status" value="1"/>
</dbReference>
<dbReference type="Proteomes" id="UP001596317">
    <property type="component" value="Unassembled WGS sequence"/>
</dbReference>
<dbReference type="InterPro" id="IPR036249">
    <property type="entry name" value="Thioredoxin-like_sf"/>
</dbReference>
<gene>
    <name evidence="1" type="ORF">ACFP90_11665</name>
</gene>
<reference evidence="2" key="1">
    <citation type="journal article" date="2019" name="Int. J. Syst. Evol. Microbiol.">
        <title>The Global Catalogue of Microorganisms (GCM) 10K type strain sequencing project: providing services to taxonomists for standard genome sequencing and annotation.</title>
        <authorList>
            <consortium name="The Broad Institute Genomics Platform"/>
            <consortium name="The Broad Institute Genome Sequencing Center for Infectious Disease"/>
            <person name="Wu L."/>
            <person name="Ma J."/>
        </authorList>
    </citation>
    <scope>NUCLEOTIDE SEQUENCE [LARGE SCALE GENOMIC DNA]</scope>
    <source>
        <strain evidence="2">CCUG 63830</strain>
    </source>
</reference>
<dbReference type="EMBL" id="JBHSWB010000001">
    <property type="protein sequence ID" value="MFC6660934.1"/>
    <property type="molecule type" value="Genomic_DNA"/>
</dbReference>
<dbReference type="RefSeq" id="WP_224604854.1">
    <property type="nucleotide sequence ID" value="NZ_JAIQXV010000002.1"/>
</dbReference>
<keyword evidence="2" id="KW-1185">Reference proteome</keyword>
<organism evidence="1 2">
    <name type="scientific">Deinococcus multiflagellatus</name>
    <dbReference type="NCBI Taxonomy" id="1656887"/>
    <lineage>
        <taxon>Bacteria</taxon>
        <taxon>Thermotogati</taxon>
        <taxon>Deinococcota</taxon>
        <taxon>Deinococci</taxon>
        <taxon>Deinococcales</taxon>
        <taxon>Deinococcaceae</taxon>
        <taxon>Deinococcus</taxon>
    </lineage>
</organism>
<dbReference type="SUPFAM" id="SSF52833">
    <property type="entry name" value="Thioredoxin-like"/>
    <property type="match status" value="1"/>
</dbReference>